<reference evidence="2 3" key="1">
    <citation type="journal article" date="2011" name="Science">
        <title>The Selaginella genome identifies genetic changes associated with the evolution of vascular plants.</title>
        <authorList>
            <person name="Banks J.A."/>
            <person name="Nishiyama T."/>
            <person name="Hasebe M."/>
            <person name="Bowman J.L."/>
            <person name="Gribskov M."/>
            <person name="dePamphilis C."/>
            <person name="Albert V.A."/>
            <person name="Aono N."/>
            <person name="Aoyama T."/>
            <person name="Ambrose B.A."/>
            <person name="Ashton N.W."/>
            <person name="Axtell M.J."/>
            <person name="Barker E."/>
            <person name="Barker M.S."/>
            <person name="Bennetzen J.L."/>
            <person name="Bonawitz N.D."/>
            <person name="Chapple C."/>
            <person name="Cheng C."/>
            <person name="Correa L.G."/>
            <person name="Dacre M."/>
            <person name="DeBarry J."/>
            <person name="Dreyer I."/>
            <person name="Elias M."/>
            <person name="Engstrom E.M."/>
            <person name="Estelle M."/>
            <person name="Feng L."/>
            <person name="Finet C."/>
            <person name="Floyd S.K."/>
            <person name="Frommer W.B."/>
            <person name="Fujita T."/>
            <person name="Gramzow L."/>
            <person name="Gutensohn M."/>
            <person name="Harholt J."/>
            <person name="Hattori M."/>
            <person name="Heyl A."/>
            <person name="Hirai T."/>
            <person name="Hiwatashi Y."/>
            <person name="Ishikawa M."/>
            <person name="Iwata M."/>
            <person name="Karol K.G."/>
            <person name="Koehler B."/>
            <person name="Kolukisaoglu U."/>
            <person name="Kubo M."/>
            <person name="Kurata T."/>
            <person name="Lalonde S."/>
            <person name="Li K."/>
            <person name="Li Y."/>
            <person name="Litt A."/>
            <person name="Lyons E."/>
            <person name="Manning G."/>
            <person name="Maruyama T."/>
            <person name="Michael T.P."/>
            <person name="Mikami K."/>
            <person name="Miyazaki S."/>
            <person name="Morinaga S."/>
            <person name="Murata T."/>
            <person name="Mueller-Roeber B."/>
            <person name="Nelson D.R."/>
            <person name="Obara M."/>
            <person name="Oguri Y."/>
            <person name="Olmstead R.G."/>
            <person name="Onodera N."/>
            <person name="Petersen B.L."/>
            <person name="Pils B."/>
            <person name="Prigge M."/>
            <person name="Rensing S.A."/>
            <person name="Riano-Pachon D.M."/>
            <person name="Roberts A.W."/>
            <person name="Sato Y."/>
            <person name="Scheller H.V."/>
            <person name="Schulz B."/>
            <person name="Schulz C."/>
            <person name="Shakirov E.V."/>
            <person name="Shibagaki N."/>
            <person name="Shinohara N."/>
            <person name="Shippen D.E."/>
            <person name="Soerensen I."/>
            <person name="Sotooka R."/>
            <person name="Sugimoto N."/>
            <person name="Sugita M."/>
            <person name="Sumikawa N."/>
            <person name="Tanurdzic M."/>
            <person name="Theissen G."/>
            <person name="Ulvskov P."/>
            <person name="Wakazuki S."/>
            <person name="Weng J.K."/>
            <person name="Willats W.W."/>
            <person name="Wipf D."/>
            <person name="Wolf P.G."/>
            <person name="Yang L."/>
            <person name="Zimmer A.D."/>
            <person name="Zhu Q."/>
            <person name="Mitros T."/>
            <person name="Hellsten U."/>
            <person name="Loque D."/>
            <person name="Otillar R."/>
            <person name="Salamov A."/>
            <person name="Schmutz J."/>
            <person name="Shapiro H."/>
            <person name="Lindquist E."/>
            <person name="Lucas S."/>
            <person name="Rokhsar D."/>
            <person name="Grigoriev I.V."/>
        </authorList>
    </citation>
    <scope>NUCLEOTIDE SEQUENCE [LARGE SCALE GENOMIC DNA]</scope>
</reference>
<dbReference type="eggNOG" id="KOG4197">
    <property type="taxonomic scope" value="Eukaryota"/>
</dbReference>
<gene>
    <name evidence="2" type="ORF">SELMODRAFT_106437</name>
</gene>
<evidence type="ECO:0000313" key="2">
    <source>
        <dbReference type="EMBL" id="EFJ21805.1"/>
    </source>
</evidence>
<dbReference type="EMBL" id="GL377598">
    <property type="protein sequence ID" value="EFJ21805.1"/>
    <property type="molecule type" value="Genomic_DNA"/>
</dbReference>
<protein>
    <recommendedName>
        <fullName evidence="4">Pentacotripeptide-repeat region of PRORP domain-containing protein</fullName>
    </recommendedName>
</protein>
<evidence type="ECO:0008006" key="4">
    <source>
        <dbReference type="Google" id="ProtNLM"/>
    </source>
</evidence>
<dbReference type="KEGG" id="smo:SELMODRAFT_106437"/>
<dbReference type="AlphaFoldDB" id="D8S193"/>
<sequence length="128" mass="13653">MALEGFRPDEITLLSVLAARGHAGEQGLREFGLAIAAHGLAHSKNHYSCIINALARAGRIRDAEELIAAMPFAPDAETWAALLGAPNYHESLEKAAMAAKNAMEAESPLTRGLSAPYVMLSNLCCYES</sequence>
<dbReference type="HOGENOM" id="CLU_002706_0_0_1"/>
<evidence type="ECO:0000313" key="3">
    <source>
        <dbReference type="Proteomes" id="UP000001514"/>
    </source>
</evidence>
<keyword evidence="1" id="KW-0677">Repeat</keyword>
<dbReference type="InterPro" id="IPR011990">
    <property type="entry name" value="TPR-like_helical_dom_sf"/>
</dbReference>
<proteinExistence type="predicted"/>
<dbReference type="PANTHER" id="PTHR47925:SF84">
    <property type="entry name" value="PENTATRICOPEPTIDE REPEAT-CONTAINING PROTEIN"/>
    <property type="match status" value="1"/>
</dbReference>
<organism evidence="3">
    <name type="scientific">Selaginella moellendorffii</name>
    <name type="common">Spikemoss</name>
    <dbReference type="NCBI Taxonomy" id="88036"/>
    <lineage>
        <taxon>Eukaryota</taxon>
        <taxon>Viridiplantae</taxon>
        <taxon>Streptophyta</taxon>
        <taxon>Embryophyta</taxon>
        <taxon>Tracheophyta</taxon>
        <taxon>Lycopodiopsida</taxon>
        <taxon>Selaginellales</taxon>
        <taxon>Selaginellaceae</taxon>
        <taxon>Selaginella</taxon>
    </lineage>
</organism>
<dbReference type="OrthoDB" id="185373at2759"/>
<dbReference type="InParanoid" id="D8S193"/>
<dbReference type="Proteomes" id="UP000001514">
    <property type="component" value="Unassembled WGS sequence"/>
</dbReference>
<accession>D8S193</accession>
<dbReference type="NCBIfam" id="TIGR00756">
    <property type="entry name" value="PPR"/>
    <property type="match status" value="1"/>
</dbReference>
<name>D8S193_SELML</name>
<evidence type="ECO:0000256" key="1">
    <source>
        <dbReference type="ARBA" id="ARBA00022737"/>
    </source>
</evidence>
<keyword evidence="3" id="KW-1185">Reference proteome</keyword>
<dbReference type="Gramene" id="EFJ21805">
    <property type="protein sequence ID" value="EFJ21805"/>
    <property type="gene ID" value="SELMODRAFT_106437"/>
</dbReference>
<dbReference type="Gene3D" id="1.25.40.10">
    <property type="entry name" value="Tetratricopeptide repeat domain"/>
    <property type="match status" value="1"/>
</dbReference>
<dbReference type="InterPro" id="IPR002885">
    <property type="entry name" value="PPR_rpt"/>
</dbReference>
<dbReference type="PANTHER" id="PTHR47925">
    <property type="entry name" value="OS01G0913400 PROTEIN-RELATED"/>
    <property type="match status" value="1"/>
</dbReference>